<dbReference type="Proteomes" id="UP000780801">
    <property type="component" value="Unassembled WGS sequence"/>
</dbReference>
<accession>A0A9P6KHU4</accession>
<dbReference type="Gene3D" id="3.80.10.10">
    <property type="entry name" value="Ribonuclease Inhibitor"/>
    <property type="match status" value="1"/>
</dbReference>
<comment type="caution">
    <text evidence="2">The sequence shown here is derived from an EMBL/GenBank/DDBJ whole genome shotgun (WGS) entry which is preliminary data.</text>
</comment>
<keyword evidence="3" id="KW-1185">Reference proteome</keyword>
<organism evidence="2 3">
    <name type="scientific">Lunasporangiospora selenospora</name>
    <dbReference type="NCBI Taxonomy" id="979761"/>
    <lineage>
        <taxon>Eukaryota</taxon>
        <taxon>Fungi</taxon>
        <taxon>Fungi incertae sedis</taxon>
        <taxon>Mucoromycota</taxon>
        <taxon>Mortierellomycotina</taxon>
        <taxon>Mortierellomycetes</taxon>
        <taxon>Mortierellales</taxon>
        <taxon>Mortierellaceae</taxon>
        <taxon>Lunasporangiospora</taxon>
    </lineage>
</organism>
<dbReference type="InterPro" id="IPR032675">
    <property type="entry name" value="LRR_dom_sf"/>
</dbReference>
<evidence type="ECO:0000313" key="2">
    <source>
        <dbReference type="EMBL" id="KAF9585282.1"/>
    </source>
</evidence>
<feature type="compositionally biased region" description="Polar residues" evidence="1">
    <location>
        <begin position="153"/>
        <end position="165"/>
    </location>
</feature>
<feature type="compositionally biased region" description="Polar residues" evidence="1">
    <location>
        <begin position="428"/>
        <end position="444"/>
    </location>
</feature>
<dbReference type="EMBL" id="JAABOA010000214">
    <property type="protein sequence ID" value="KAF9585282.1"/>
    <property type="molecule type" value="Genomic_DNA"/>
</dbReference>
<dbReference type="OrthoDB" id="630895at2759"/>
<feature type="region of interest" description="Disordered" evidence="1">
    <location>
        <begin position="370"/>
        <end position="448"/>
    </location>
</feature>
<name>A0A9P6KHU4_9FUNG</name>
<feature type="compositionally biased region" description="Polar residues" evidence="1">
    <location>
        <begin position="380"/>
        <end position="397"/>
    </location>
</feature>
<dbReference type="AlphaFoldDB" id="A0A9P6KHU4"/>
<reference evidence="2" key="1">
    <citation type="journal article" date="2020" name="Fungal Divers.">
        <title>Resolving the Mortierellaceae phylogeny through synthesis of multi-gene phylogenetics and phylogenomics.</title>
        <authorList>
            <person name="Vandepol N."/>
            <person name="Liber J."/>
            <person name="Desiro A."/>
            <person name="Na H."/>
            <person name="Kennedy M."/>
            <person name="Barry K."/>
            <person name="Grigoriev I.V."/>
            <person name="Miller A.N."/>
            <person name="O'Donnell K."/>
            <person name="Stajich J.E."/>
            <person name="Bonito G."/>
        </authorList>
    </citation>
    <scope>NUCLEOTIDE SEQUENCE</scope>
    <source>
        <strain evidence="2">KOD1015</strain>
    </source>
</reference>
<proteinExistence type="predicted"/>
<evidence type="ECO:0008006" key="4">
    <source>
        <dbReference type="Google" id="ProtNLM"/>
    </source>
</evidence>
<evidence type="ECO:0000313" key="3">
    <source>
        <dbReference type="Proteomes" id="UP000780801"/>
    </source>
</evidence>
<protein>
    <recommendedName>
        <fullName evidence="4">F-box domain-containing protein</fullName>
    </recommendedName>
</protein>
<feature type="region of interest" description="Disordered" evidence="1">
    <location>
        <begin position="153"/>
        <end position="191"/>
    </location>
</feature>
<gene>
    <name evidence="2" type="ORF">BGW38_003080</name>
</gene>
<sequence length="747" mass="81931">MSTQVLRPTSWSQLAPEIILHILNHLDYQENPSCLLPILTLSKSWARLALTLLYEQPVVSFQNCSAFLWTLGLQDRLDISRESIWYPSDASGARGAHDPAADAQLGVDYRHLIKKPCRLVCVNALSRQDLTQLWDLQTILWTVPAFKYSPTSPISGLSSGTSTPKATSVSTLSSNSATSSESGTVSNSPELTHQDAFLPTPVIASPQVSRSFSASLTRVSTPGSTRAVLVRRPKRSTPPPGPVVILLDLFHVINDVVYQMLNEVPGMKLYRLDYKWILNISLQVLVSSHLGFIKALSLTRPPTRAGELLHVAQLIQDARALDPRVGIRSLKLDQCQAAGTTVLKAFAQGCGSALTTLEVRQYATMRPQGGGLATFPVDSPSDTSPRIPSSGSGSTPHPDSIAQDRQRQPGEQCVRCGHTEPQLPGHQRLSSLPQPTPSDVNTTLHGLGLSDETLGASAATEPTATLQPENEQADVDQETRMDLALVEFSQSCPKLERLRLNNVAWLSDESLVGFIPSSGTPRELDQHQLGLREIELQDSYYGSRLTIEGLLALCGPNLEELTVDRKSCWRVRVSSNSDSISPLCASCSKEVAAKTAREANMTTGDRIIFGMLEKQSKRVAALQTRGNRAVSVGVLAQTSKWQLKKLVLNEHWVTAEATQELMISWSVTLSTVSLKICECPIEKLAEALMPRTLSTSVLESLSLSLVWIRPDDPALDSLANKLFKTHPKIEYVEINRRMWQKHDQFAL</sequence>
<dbReference type="SUPFAM" id="SSF52047">
    <property type="entry name" value="RNI-like"/>
    <property type="match status" value="1"/>
</dbReference>
<feature type="compositionally biased region" description="Low complexity" evidence="1">
    <location>
        <begin position="166"/>
        <end position="188"/>
    </location>
</feature>
<evidence type="ECO:0000256" key="1">
    <source>
        <dbReference type="SAM" id="MobiDB-lite"/>
    </source>
</evidence>